<feature type="transmembrane region" description="Helical" evidence="1">
    <location>
        <begin position="53"/>
        <end position="76"/>
    </location>
</feature>
<dbReference type="PANTHER" id="PTHR30590">
    <property type="entry name" value="INNER MEMBRANE PROTEIN"/>
    <property type="match status" value="1"/>
</dbReference>
<feature type="transmembrane region" description="Helical" evidence="1">
    <location>
        <begin position="12"/>
        <end position="33"/>
    </location>
</feature>
<evidence type="ECO:0000256" key="1">
    <source>
        <dbReference type="SAM" id="Phobius"/>
    </source>
</evidence>
<proteinExistence type="predicted"/>
<keyword evidence="1" id="KW-0812">Transmembrane</keyword>
<dbReference type="NCBIfam" id="NF008093">
    <property type="entry name" value="PRK10835.1"/>
    <property type="match status" value="1"/>
</dbReference>
<dbReference type="InterPro" id="IPR052529">
    <property type="entry name" value="Bact_Transport_Assoc"/>
</dbReference>
<organism evidence="3">
    <name type="scientific">Serratia symbiotica SCt-VLC</name>
    <dbReference type="NCBI Taxonomy" id="1347341"/>
    <lineage>
        <taxon>Bacteria</taxon>
        <taxon>Pseudomonadati</taxon>
        <taxon>Pseudomonadota</taxon>
        <taxon>Gammaproteobacteria</taxon>
        <taxon>Enterobacterales</taxon>
        <taxon>Yersiniaceae</taxon>
        <taxon>Serratia</taxon>
        <taxon>Serratia symbiotica</taxon>
    </lineage>
</organism>
<dbReference type="EMBL" id="FR904230">
    <property type="protein sequence ID" value="CDG46853.1"/>
    <property type="molecule type" value="Genomic_DNA"/>
</dbReference>
<feature type="domain" description="DUF418" evidence="2">
    <location>
        <begin position="220"/>
        <end position="379"/>
    </location>
</feature>
<reference evidence="3" key="1">
    <citation type="submission" date="2013-06" db="EMBL/GenBank/DDBJ databases">
        <authorList>
            <person name="Mazano-Marin A."/>
        </authorList>
    </citation>
    <scope>NUCLEOTIDE SEQUENCE</scope>
    <source>
        <strain evidence="3">SCt-VLC</strain>
    </source>
</reference>
<name>A0A068R976_9GAMM</name>
<feature type="transmembrane region" description="Helical" evidence="1">
    <location>
        <begin position="340"/>
        <end position="364"/>
    </location>
</feature>
<evidence type="ECO:0000313" key="3">
    <source>
        <dbReference type="EMBL" id="CDG46853.1"/>
    </source>
</evidence>
<keyword evidence="1" id="KW-1133">Transmembrane helix</keyword>
<feature type="transmembrane region" description="Helical" evidence="1">
    <location>
        <begin position="194"/>
        <end position="218"/>
    </location>
</feature>
<feature type="transmembrane region" description="Helical" evidence="1">
    <location>
        <begin position="239"/>
        <end position="259"/>
    </location>
</feature>
<reference evidence="3" key="2">
    <citation type="journal article" date="2014" name="Genome Biol. Evol.">
        <title>Settling down: the genome of Serratia symbiotica from the aphid Cinara tujafilina zooms in on the process of accommodation to a cooperative intracellular life.</title>
        <authorList>
            <person name="Manzano-Marin A."/>
            <person name="Latorre A."/>
        </authorList>
    </citation>
    <scope>NUCLEOTIDE SEQUENCE</scope>
    <source>
        <strain evidence="3">SCt-VLC</strain>
    </source>
</reference>
<dbReference type="PANTHER" id="PTHR30590:SF2">
    <property type="entry name" value="INNER MEMBRANE PROTEIN"/>
    <property type="match status" value="1"/>
</dbReference>
<dbReference type="OrthoDB" id="9807744at2"/>
<protein>
    <submittedName>
        <fullName evidence="3">Uncharacterized protein YeiB</fullName>
    </submittedName>
</protein>
<evidence type="ECO:0000259" key="2">
    <source>
        <dbReference type="Pfam" id="PF04235"/>
    </source>
</evidence>
<sequence length="390" mass="44360">MNSDTFPRIATLDCVRGIAIFGILLLNICTFGLPKAAYLNPAYLGMPSSRDAWSWALLDIFAQAKFLAMFALLFGAGLQMLLRRGKNWIRARLSWLVLFGLGHAILLWDGDILLAYGLIGLLCWRMIRDAKESAQLLKTGMVLYLCGVGVLLVLGFISPGEPGDFWQPGVAELQYEKIWKLRGGFDAWCHRADLLSSSLLVIGVQYGWELAGLMLFGAGLMRSGWLRGSYSPGDYRQQAVWLIAISLVIQLPAVALQWHLHWGYRWSGFLLQVPRELSAPLQAMGYLALCYGYWATLSRWRIVHWLSQVGRMALSNYLLQTLICTTLFYRFALYQQFDRLQLLAFVPLVWLANLLFSHLWLCYFSQGPAEWLWRSLTLRAASNNRPKNQH</sequence>
<feature type="transmembrane region" description="Helical" evidence="1">
    <location>
        <begin position="279"/>
        <end position="296"/>
    </location>
</feature>
<feature type="transmembrane region" description="Helical" evidence="1">
    <location>
        <begin position="317"/>
        <end position="334"/>
    </location>
</feature>
<feature type="transmembrane region" description="Helical" evidence="1">
    <location>
        <begin position="112"/>
        <end position="127"/>
    </location>
</feature>
<dbReference type="Pfam" id="PF04235">
    <property type="entry name" value="DUF418"/>
    <property type="match status" value="1"/>
</dbReference>
<feature type="transmembrane region" description="Helical" evidence="1">
    <location>
        <begin position="88"/>
        <end position="106"/>
    </location>
</feature>
<dbReference type="AlphaFoldDB" id="A0A068R976"/>
<dbReference type="InterPro" id="IPR007349">
    <property type="entry name" value="DUF418"/>
</dbReference>
<gene>
    <name evidence="3" type="primary">yeiB</name>
    <name evidence="3" type="ORF">SCTVLC_0063</name>
</gene>
<keyword evidence="1" id="KW-0472">Membrane</keyword>
<dbReference type="RefSeq" id="WP_061769641.1">
    <property type="nucleotide sequence ID" value="NZ_FR904230.1"/>
</dbReference>
<accession>A0A068R976</accession>
<feature type="transmembrane region" description="Helical" evidence="1">
    <location>
        <begin position="139"/>
        <end position="158"/>
    </location>
</feature>